<gene>
    <name evidence="1" type="ORF">SAMN05443144_1064</name>
</gene>
<proteinExistence type="predicted"/>
<name>A0A1M4ZE37_9BACT</name>
<organism evidence="1 2">
    <name type="scientific">Fodinibius roseus</name>
    <dbReference type="NCBI Taxonomy" id="1194090"/>
    <lineage>
        <taxon>Bacteria</taxon>
        <taxon>Pseudomonadati</taxon>
        <taxon>Balneolota</taxon>
        <taxon>Balneolia</taxon>
        <taxon>Balneolales</taxon>
        <taxon>Balneolaceae</taxon>
        <taxon>Fodinibius</taxon>
    </lineage>
</organism>
<protein>
    <submittedName>
        <fullName evidence="1">Uncharacterized protein</fullName>
    </submittedName>
</protein>
<evidence type="ECO:0000313" key="2">
    <source>
        <dbReference type="Proteomes" id="UP000184041"/>
    </source>
</evidence>
<dbReference type="STRING" id="1194090.SAMN05443144_1064"/>
<dbReference type="Proteomes" id="UP000184041">
    <property type="component" value="Unassembled WGS sequence"/>
</dbReference>
<dbReference type="OrthoDB" id="9801077at2"/>
<accession>A0A1M4ZE37</accession>
<sequence>MLLFNKYGKLVQDKREVPFAIPDDIANPFDGIIKSNGSSKLLKAGRSGSRKITSKKLLGPGYLLIDVGRNNPKGIIYKAIDLREQDSVGI</sequence>
<evidence type="ECO:0000313" key="1">
    <source>
        <dbReference type="EMBL" id="SHF16238.1"/>
    </source>
</evidence>
<dbReference type="EMBL" id="FQUS01000006">
    <property type="protein sequence ID" value="SHF16238.1"/>
    <property type="molecule type" value="Genomic_DNA"/>
</dbReference>
<reference evidence="1 2" key="1">
    <citation type="submission" date="2016-11" db="EMBL/GenBank/DDBJ databases">
        <authorList>
            <person name="Jaros S."/>
            <person name="Januszkiewicz K."/>
            <person name="Wedrychowicz H."/>
        </authorList>
    </citation>
    <scope>NUCLEOTIDE SEQUENCE [LARGE SCALE GENOMIC DNA]</scope>
    <source>
        <strain evidence="1 2">DSM 21986</strain>
    </source>
</reference>
<dbReference type="RefSeq" id="WP_073061258.1">
    <property type="nucleotide sequence ID" value="NZ_FQUS01000006.1"/>
</dbReference>
<dbReference type="AlphaFoldDB" id="A0A1M4ZE37"/>
<keyword evidence="2" id="KW-1185">Reference proteome</keyword>